<dbReference type="GeneID" id="68841974"/>
<dbReference type="RefSeq" id="WP_070980008.1">
    <property type="nucleotide sequence ID" value="NZ_CP017707.1"/>
</dbReference>
<dbReference type="KEGG" id="cvc:BKX93_12215"/>
<sequence>MPRPLTIASLLCLSLTTLPCHAEDDKDLDLSISTELMTRQTSYGNSSRLQPSVDLQYRTRFGALYVQDGEGGWALPAPAGWVSLGVANEPAWSLGGGVSQSLALARYGFDLPRDGSLSFGYASRIGDSHPGQLLVATLDAPLGDWMGQKFSVLGWASLANQKRRLGLNHHDDGSGWQLEQSNLLLVMSHPLSRHWTLDLGAGSRWAAENTGEHTAGWQTLLGFTWKL</sequence>
<reference evidence="2 3" key="1">
    <citation type="submission" date="2016-10" db="EMBL/GenBank/DDBJ databases">
        <title>Chromobacterium muskegensis sp. nov., an insecticidal bacterium isolated from Sphagnum bogs.</title>
        <authorList>
            <person name="Sparks M.E."/>
            <person name="Blackburn M.B."/>
            <person name="Gundersen-Rindal D.E."/>
            <person name="Mitchell A."/>
            <person name="Farrar R."/>
            <person name="Kuhar D."/>
        </authorList>
    </citation>
    <scope>NUCLEOTIDE SEQUENCE [LARGE SCALE GENOMIC DNA]</scope>
    <source>
        <strain evidence="2 3">21-1</strain>
    </source>
</reference>
<gene>
    <name evidence="2" type="ORF">BKX93_12215</name>
</gene>
<evidence type="ECO:0000313" key="2">
    <source>
        <dbReference type="EMBL" id="AOZ50677.1"/>
    </source>
</evidence>
<dbReference type="EMBL" id="CP017707">
    <property type="protein sequence ID" value="AOZ50677.1"/>
    <property type="molecule type" value="Genomic_DNA"/>
</dbReference>
<dbReference type="AlphaFoldDB" id="A0A1D9LHE0"/>
<dbReference type="STRING" id="1108595.BKX93_12215"/>
<proteinExistence type="predicted"/>
<feature type="chain" id="PRO_5009443117" description="Transporter" evidence="1">
    <location>
        <begin position="23"/>
        <end position="227"/>
    </location>
</feature>
<keyword evidence="1" id="KW-0732">Signal</keyword>
<dbReference type="Proteomes" id="UP000178776">
    <property type="component" value="Chromosome"/>
</dbReference>
<feature type="signal peptide" evidence="1">
    <location>
        <begin position="1"/>
        <end position="22"/>
    </location>
</feature>
<name>A0A1D9LHE0_9NEIS</name>
<evidence type="ECO:0000256" key="1">
    <source>
        <dbReference type="SAM" id="SignalP"/>
    </source>
</evidence>
<evidence type="ECO:0000313" key="3">
    <source>
        <dbReference type="Proteomes" id="UP000178776"/>
    </source>
</evidence>
<protein>
    <recommendedName>
        <fullName evidence="4">Transporter</fullName>
    </recommendedName>
</protein>
<accession>A0A1D9LHE0</accession>
<evidence type="ECO:0008006" key="4">
    <source>
        <dbReference type="Google" id="ProtNLM"/>
    </source>
</evidence>
<organism evidence="2 3">
    <name type="scientific">Chromobacterium vaccinii</name>
    <dbReference type="NCBI Taxonomy" id="1108595"/>
    <lineage>
        <taxon>Bacteria</taxon>
        <taxon>Pseudomonadati</taxon>
        <taxon>Pseudomonadota</taxon>
        <taxon>Betaproteobacteria</taxon>
        <taxon>Neisseriales</taxon>
        <taxon>Chromobacteriaceae</taxon>
        <taxon>Chromobacterium</taxon>
    </lineage>
</organism>